<dbReference type="Pfam" id="PF00298">
    <property type="entry name" value="Ribosomal_L11"/>
    <property type="match status" value="1"/>
</dbReference>
<dbReference type="EMBL" id="JH993174">
    <property type="protein sequence ID" value="EKX32738.1"/>
    <property type="molecule type" value="Genomic_DNA"/>
</dbReference>
<dbReference type="InterPro" id="IPR006519">
    <property type="entry name" value="Ribosomal_uL11_bac-typ"/>
</dbReference>
<accession>L1I932</accession>
<keyword evidence="3 5" id="KW-0687">Ribonucleoprotein</keyword>
<dbReference type="GeneID" id="17289475"/>
<dbReference type="PANTHER" id="PTHR11661:SF1">
    <property type="entry name" value="LARGE RIBOSOMAL SUBUNIT PROTEIN UL11M"/>
    <property type="match status" value="1"/>
</dbReference>
<dbReference type="AlphaFoldDB" id="L1I932"/>
<evidence type="ECO:0000256" key="1">
    <source>
        <dbReference type="ARBA" id="ARBA00010537"/>
    </source>
</evidence>
<feature type="domain" description="Large ribosomal subunit protein uL11 C-terminal" evidence="6">
    <location>
        <begin position="65"/>
        <end position="133"/>
    </location>
</feature>
<reference evidence="10" key="2">
    <citation type="submission" date="2012-11" db="EMBL/GenBank/DDBJ databases">
        <authorList>
            <person name="Kuo A."/>
            <person name="Curtis B.A."/>
            <person name="Tanifuji G."/>
            <person name="Burki F."/>
            <person name="Gruber A."/>
            <person name="Irimia M."/>
            <person name="Maruyama S."/>
            <person name="Arias M.C."/>
            <person name="Ball S.G."/>
            <person name="Gile G.H."/>
            <person name="Hirakawa Y."/>
            <person name="Hopkins J.F."/>
            <person name="Rensing S.A."/>
            <person name="Schmutz J."/>
            <person name="Symeonidi A."/>
            <person name="Elias M."/>
            <person name="Eveleigh R.J."/>
            <person name="Herman E.K."/>
            <person name="Klute M.J."/>
            <person name="Nakayama T."/>
            <person name="Obornik M."/>
            <person name="Reyes-Prieto A."/>
            <person name="Armbrust E.V."/>
            <person name="Aves S.J."/>
            <person name="Beiko R.G."/>
            <person name="Coutinho P."/>
            <person name="Dacks J.B."/>
            <person name="Durnford D.G."/>
            <person name="Fast N.M."/>
            <person name="Green B.R."/>
            <person name="Grisdale C."/>
            <person name="Hempe F."/>
            <person name="Henrissat B."/>
            <person name="Hoppner M.P."/>
            <person name="Ishida K.-I."/>
            <person name="Kim E."/>
            <person name="Koreny L."/>
            <person name="Kroth P.G."/>
            <person name="Liu Y."/>
            <person name="Malik S.-B."/>
            <person name="Maier U.G."/>
            <person name="McRose D."/>
            <person name="Mock T."/>
            <person name="Neilson J.A."/>
            <person name="Onodera N.T."/>
            <person name="Poole A.M."/>
            <person name="Pritham E.J."/>
            <person name="Richards T.A."/>
            <person name="Rocap G."/>
            <person name="Roy S.W."/>
            <person name="Sarai C."/>
            <person name="Schaack S."/>
            <person name="Shirato S."/>
            <person name="Slamovits C.H."/>
            <person name="Spencer D.F."/>
            <person name="Suzuki S."/>
            <person name="Worden A.Z."/>
            <person name="Zauner S."/>
            <person name="Barry K."/>
            <person name="Bell C."/>
            <person name="Bharti A.K."/>
            <person name="Crow J.A."/>
            <person name="Grimwood J."/>
            <person name="Kramer R."/>
            <person name="Lindquist E."/>
            <person name="Lucas S."/>
            <person name="Salamov A."/>
            <person name="McFadden G.I."/>
            <person name="Lane C.E."/>
            <person name="Keeling P.J."/>
            <person name="Gray M.W."/>
            <person name="Grigoriev I.V."/>
            <person name="Archibald J.M."/>
        </authorList>
    </citation>
    <scope>NUCLEOTIDE SEQUENCE</scope>
    <source>
        <strain evidence="10">CCMP2712</strain>
    </source>
</reference>
<dbReference type="InterPro" id="IPR000911">
    <property type="entry name" value="Ribosomal_uL11"/>
</dbReference>
<dbReference type="InterPro" id="IPR020783">
    <property type="entry name" value="Ribosomal_uL11_C"/>
</dbReference>
<dbReference type="Gene3D" id="3.30.1550.10">
    <property type="entry name" value="Ribosomal protein L11/L12, N-terminal domain"/>
    <property type="match status" value="1"/>
</dbReference>
<evidence type="ECO:0000313" key="10">
    <source>
        <dbReference type="Proteomes" id="UP000011087"/>
    </source>
</evidence>
<proteinExistence type="inferred from homology"/>
<comment type="similarity">
    <text evidence="1 5">Belongs to the universal ribosomal protein uL11 family.</text>
</comment>
<dbReference type="Pfam" id="PF03946">
    <property type="entry name" value="Ribosomal_L11_N"/>
    <property type="match status" value="1"/>
</dbReference>
<dbReference type="FunFam" id="1.10.10.250:FF:000003">
    <property type="entry name" value="Mitochondrial ribosomal protein L11"/>
    <property type="match status" value="1"/>
</dbReference>
<dbReference type="SUPFAM" id="SSF46906">
    <property type="entry name" value="Ribosomal protein L11, C-terminal domain"/>
    <property type="match status" value="1"/>
</dbReference>
<dbReference type="CDD" id="cd00349">
    <property type="entry name" value="Ribosomal_L11"/>
    <property type="match status" value="1"/>
</dbReference>
<dbReference type="GO" id="GO:0070180">
    <property type="term" value="F:large ribosomal subunit rRNA binding"/>
    <property type="evidence" value="ECO:0007669"/>
    <property type="project" value="TreeGrafter"/>
</dbReference>
<keyword evidence="2 5" id="KW-0689">Ribosomal protein</keyword>
<evidence type="ECO:0000313" key="8">
    <source>
        <dbReference type="EMBL" id="EKX32738.1"/>
    </source>
</evidence>
<dbReference type="NCBIfam" id="TIGR01632">
    <property type="entry name" value="L11_bact"/>
    <property type="match status" value="1"/>
</dbReference>
<keyword evidence="10" id="KW-1185">Reference proteome</keyword>
<evidence type="ECO:0000313" key="9">
    <source>
        <dbReference type="EnsemblProtists" id="EKX32738"/>
    </source>
</evidence>
<dbReference type="InterPro" id="IPR036769">
    <property type="entry name" value="Ribosomal_uL11_C_sf"/>
</dbReference>
<dbReference type="OrthoDB" id="1091498at2759"/>
<dbReference type="eggNOG" id="KOG3257">
    <property type="taxonomic scope" value="Eukaryota"/>
</dbReference>
<evidence type="ECO:0000256" key="3">
    <source>
        <dbReference type="ARBA" id="ARBA00023274"/>
    </source>
</evidence>
<dbReference type="PaxDb" id="55529-EKX32738"/>
<reference evidence="9" key="3">
    <citation type="submission" date="2015-06" db="UniProtKB">
        <authorList>
            <consortium name="EnsemblProtists"/>
        </authorList>
    </citation>
    <scope>IDENTIFICATION</scope>
</reference>
<name>L1I932_GUITC</name>
<dbReference type="GO" id="GO:0006412">
    <property type="term" value="P:translation"/>
    <property type="evidence" value="ECO:0007669"/>
    <property type="project" value="InterPro"/>
</dbReference>
<dbReference type="InterPro" id="IPR020784">
    <property type="entry name" value="Ribosomal_uL11_N"/>
</dbReference>
<evidence type="ECO:0000256" key="5">
    <source>
        <dbReference type="RuleBase" id="RU003978"/>
    </source>
</evidence>
<dbReference type="HAMAP" id="MF_00736">
    <property type="entry name" value="Ribosomal_uL11"/>
    <property type="match status" value="1"/>
</dbReference>
<evidence type="ECO:0000259" key="6">
    <source>
        <dbReference type="Pfam" id="PF00298"/>
    </source>
</evidence>
<dbReference type="Gene3D" id="1.10.10.250">
    <property type="entry name" value="Ribosomal protein L11, C-terminal domain"/>
    <property type="match status" value="1"/>
</dbReference>
<protein>
    <recommendedName>
        <fullName evidence="4">Large ribosomal subunit protein uL11m</fullName>
    </recommendedName>
</protein>
<dbReference type="Proteomes" id="UP000011087">
    <property type="component" value="Unassembled WGS sequence"/>
</dbReference>
<dbReference type="HOGENOM" id="CLU_074237_1_2_1"/>
<organism evidence="8">
    <name type="scientific">Guillardia theta (strain CCMP2712)</name>
    <name type="common">Cryptophyte</name>
    <dbReference type="NCBI Taxonomy" id="905079"/>
    <lineage>
        <taxon>Eukaryota</taxon>
        <taxon>Cryptophyceae</taxon>
        <taxon>Pyrenomonadales</taxon>
        <taxon>Geminigeraceae</taxon>
        <taxon>Guillardia</taxon>
    </lineage>
</organism>
<dbReference type="EnsemblProtists" id="EKX32738">
    <property type="protein sequence ID" value="EKX32738"/>
    <property type="gene ID" value="GUITHDRAFT_158965"/>
</dbReference>
<reference evidence="8 10" key="1">
    <citation type="journal article" date="2012" name="Nature">
        <title>Algal genomes reveal evolutionary mosaicism and the fate of nucleomorphs.</title>
        <authorList>
            <consortium name="DOE Joint Genome Institute"/>
            <person name="Curtis B.A."/>
            <person name="Tanifuji G."/>
            <person name="Burki F."/>
            <person name="Gruber A."/>
            <person name="Irimia M."/>
            <person name="Maruyama S."/>
            <person name="Arias M.C."/>
            <person name="Ball S.G."/>
            <person name="Gile G.H."/>
            <person name="Hirakawa Y."/>
            <person name="Hopkins J.F."/>
            <person name="Kuo A."/>
            <person name="Rensing S.A."/>
            <person name="Schmutz J."/>
            <person name="Symeonidi A."/>
            <person name="Elias M."/>
            <person name="Eveleigh R.J."/>
            <person name="Herman E.K."/>
            <person name="Klute M.J."/>
            <person name="Nakayama T."/>
            <person name="Obornik M."/>
            <person name="Reyes-Prieto A."/>
            <person name="Armbrust E.V."/>
            <person name="Aves S.J."/>
            <person name="Beiko R.G."/>
            <person name="Coutinho P."/>
            <person name="Dacks J.B."/>
            <person name="Durnford D.G."/>
            <person name="Fast N.M."/>
            <person name="Green B.R."/>
            <person name="Grisdale C.J."/>
            <person name="Hempel F."/>
            <person name="Henrissat B."/>
            <person name="Hoppner M.P."/>
            <person name="Ishida K."/>
            <person name="Kim E."/>
            <person name="Koreny L."/>
            <person name="Kroth P.G."/>
            <person name="Liu Y."/>
            <person name="Malik S.B."/>
            <person name="Maier U.G."/>
            <person name="McRose D."/>
            <person name="Mock T."/>
            <person name="Neilson J.A."/>
            <person name="Onodera N.T."/>
            <person name="Poole A.M."/>
            <person name="Pritham E.J."/>
            <person name="Richards T.A."/>
            <person name="Rocap G."/>
            <person name="Roy S.W."/>
            <person name="Sarai C."/>
            <person name="Schaack S."/>
            <person name="Shirato S."/>
            <person name="Slamovits C.H."/>
            <person name="Spencer D.F."/>
            <person name="Suzuki S."/>
            <person name="Worden A.Z."/>
            <person name="Zauner S."/>
            <person name="Barry K."/>
            <person name="Bell C."/>
            <person name="Bharti A.K."/>
            <person name="Crow J.A."/>
            <person name="Grimwood J."/>
            <person name="Kramer R."/>
            <person name="Lindquist E."/>
            <person name="Lucas S."/>
            <person name="Salamov A."/>
            <person name="McFadden G.I."/>
            <person name="Lane C.E."/>
            <person name="Keeling P.J."/>
            <person name="Gray M.W."/>
            <person name="Grigoriev I.V."/>
            <person name="Archibald J.M."/>
        </authorList>
    </citation>
    <scope>NUCLEOTIDE SEQUENCE</scope>
    <source>
        <strain evidence="8 10">CCMP2712</strain>
    </source>
</reference>
<gene>
    <name evidence="8" type="ORF">GUITHDRAFT_158965</name>
</gene>
<evidence type="ECO:0000256" key="2">
    <source>
        <dbReference type="ARBA" id="ARBA00022980"/>
    </source>
</evidence>
<dbReference type="PANTHER" id="PTHR11661">
    <property type="entry name" value="60S RIBOSOMAL PROTEIN L12"/>
    <property type="match status" value="1"/>
</dbReference>
<dbReference type="GO" id="GO:0003735">
    <property type="term" value="F:structural constituent of ribosome"/>
    <property type="evidence" value="ECO:0007669"/>
    <property type="project" value="InterPro"/>
</dbReference>
<dbReference type="OMA" id="CKQFNAK"/>
<dbReference type="SMART" id="SM00649">
    <property type="entry name" value="RL11"/>
    <property type="match status" value="1"/>
</dbReference>
<dbReference type="RefSeq" id="XP_005819718.1">
    <property type="nucleotide sequence ID" value="XM_005819661.1"/>
</dbReference>
<dbReference type="SUPFAM" id="SSF54747">
    <property type="entry name" value="Ribosomal L11/L12e N-terminal domain"/>
    <property type="match status" value="1"/>
</dbReference>
<dbReference type="FunFam" id="3.30.1550.10:FF:000005">
    <property type="entry name" value="50S ribosomal protein L11"/>
    <property type="match status" value="1"/>
</dbReference>
<feature type="domain" description="Large ribosomal subunit protein uL11 N-terminal" evidence="7">
    <location>
        <begin position="2"/>
        <end position="60"/>
    </location>
</feature>
<sequence length="135" mass="14871">MIRLTVPAGKATPSPPIGPALGQKGLNLMEFCKSFNEKTKGIIDNTPVPVEITAYSDRTFEYFIKTPQTSYFLKKAAGIAKGADQAGRSFVGEISVKKIYEIAKIKQQDKQFISLEHWCSQIMASAKSMGLKVVR</sequence>
<evidence type="ECO:0000259" key="7">
    <source>
        <dbReference type="Pfam" id="PF03946"/>
    </source>
</evidence>
<dbReference type="GO" id="GO:0005762">
    <property type="term" value="C:mitochondrial large ribosomal subunit"/>
    <property type="evidence" value="ECO:0007669"/>
    <property type="project" value="TreeGrafter"/>
</dbReference>
<dbReference type="KEGG" id="gtt:GUITHDRAFT_158965"/>
<dbReference type="InterPro" id="IPR036796">
    <property type="entry name" value="Ribosomal_uL11_N_sf"/>
</dbReference>
<evidence type="ECO:0000256" key="4">
    <source>
        <dbReference type="ARBA" id="ARBA00040104"/>
    </source>
</evidence>
<dbReference type="STRING" id="905079.L1I932"/>